<keyword evidence="2" id="KW-1185">Reference proteome</keyword>
<sequence>MRCSLGYVWALVSTLGVLGAGMGRAQPVSCASRTGQNATLLLPAEAFQGLDIRPGDFLLAYTPEGRCAGKVRWEGHNAVLTLWADDPMTPDKEGFAIGDRLRLVRWRPGERPLSLHLILATERAYWISVDRYVPDGIYRVRHVVPDS</sequence>
<proteinExistence type="predicted"/>
<reference evidence="2" key="1">
    <citation type="submission" date="2016-11" db="EMBL/GenBank/DDBJ databases">
        <authorList>
            <person name="Varghese N."/>
            <person name="Submissions S."/>
        </authorList>
    </citation>
    <scope>NUCLEOTIDE SEQUENCE [LARGE SCALE GENOMIC DNA]</scope>
    <source>
        <strain evidence="2">DSM 22212</strain>
    </source>
</reference>
<dbReference type="Proteomes" id="UP000185812">
    <property type="component" value="Unassembled WGS sequence"/>
</dbReference>
<protein>
    <submittedName>
        <fullName evidence="1">Uncharacterized protein</fullName>
    </submittedName>
</protein>
<name>A0A1M6TG82_9BACT</name>
<dbReference type="EMBL" id="FRAU01000004">
    <property type="protein sequence ID" value="SHK55933.1"/>
    <property type="molecule type" value="Genomic_DNA"/>
</dbReference>
<gene>
    <name evidence="1" type="ORF">SAMN04488087_1382</name>
</gene>
<dbReference type="RefSeq" id="WP_072715245.1">
    <property type="nucleotide sequence ID" value="NZ_FRAU01000004.1"/>
</dbReference>
<evidence type="ECO:0000313" key="2">
    <source>
        <dbReference type="Proteomes" id="UP000185812"/>
    </source>
</evidence>
<accession>A0A1M6TG82</accession>
<dbReference type="AlphaFoldDB" id="A0A1M6TG82"/>
<organism evidence="1 2">
    <name type="scientific">Rhodothermus profundi</name>
    <dbReference type="NCBI Taxonomy" id="633813"/>
    <lineage>
        <taxon>Bacteria</taxon>
        <taxon>Pseudomonadati</taxon>
        <taxon>Rhodothermota</taxon>
        <taxon>Rhodothermia</taxon>
        <taxon>Rhodothermales</taxon>
        <taxon>Rhodothermaceae</taxon>
        <taxon>Rhodothermus</taxon>
    </lineage>
</organism>
<dbReference type="STRING" id="633813.SAMN04488087_1382"/>
<evidence type="ECO:0000313" key="1">
    <source>
        <dbReference type="EMBL" id="SHK55933.1"/>
    </source>
</evidence>